<dbReference type="EMBL" id="CAJNOK010022893">
    <property type="protein sequence ID" value="CAF1354872.1"/>
    <property type="molecule type" value="Genomic_DNA"/>
</dbReference>
<dbReference type="Proteomes" id="UP000681722">
    <property type="component" value="Unassembled WGS sequence"/>
</dbReference>
<keyword evidence="6" id="KW-1185">Reference proteome</keyword>
<accession>A0A814T748</accession>
<dbReference type="Proteomes" id="UP000677228">
    <property type="component" value="Unassembled WGS sequence"/>
</dbReference>
<evidence type="ECO:0000313" key="6">
    <source>
        <dbReference type="Proteomes" id="UP000663829"/>
    </source>
</evidence>
<dbReference type="AlphaFoldDB" id="A0A814T748"/>
<evidence type="ECO:0000313" key="5">
    <source>
        <dbReference type="EMBL" id="CAF4165251.1"/>
    </source>
</evidence>
<sequence>MPTPSSQTLSMTKNDKSRISTNNNRTNGSHCKQSVIKESSVRRKTTTPTMMYYRQRSTSAPLNISRTKSMINNKNDKSVVNIHINGPEITLLPAEEQAVRKMYQKLQQLQPDGVCVELNTLRRALYPPTVQNSLITNQNERRLSVERVPTRPWASADDELSNKYKINLQNVQNDYRAEAMKQEETERKKLENLDYVYQQVKKHAEINYSYYTRTNK</sequence>
<dbReference type="EMBL" id="CAJNOQ010007105">
    <property type="protein sequence ID" value="CAF1158008.1"/>
    <property type="molecule type" value="Genomic_DNA"/>
</dbReference>
<dbReference type="EMBL" id="CAJOBA010044539">
    <property type="protein sequence ID" value="CAF4165251.1"/>
    <property type="molecule type" value="Genomic_DNA"/>
</dbReference>
<feature type="region of interest" description="Disordered" evidence="1">
    <location>
        <begin position="1"/>
        <end position="31"/>
    </location>
</feature>
<dbReference type="Proteomes" id="UP000663829">
    <property type="component" value="Unassembled WGS sequence"/>
</dbReference>
<feature type="compositionally biased region" description="Polar residues" evidence="1">
    <location>
        <begin position="1"/>
        <end position="12"/>
    </location>
</feature>
<name>A0A814T748_9BILA</name>
<evidence type="ECO:0000313" key="3">
    <source>
        <dbReference type="EMBL" id="CAF1354872.1"/>
    </source>
</evidence>
<evidence type="ECO:0000256" key="1">
    <source>
        <dbReference type="SAM" id="MobiDB-lite"/>
    </source>
</evidence>
<feature type="compositionally biased region" description="Polar residues" evidence="1">
    <location>
        <begin position="19"/>
        <end position="31"/>
    </location>
</feature>
<proteinExistence type="predicted"/>
<evidence type="ECO:0000313" key="4">
    <source>
        <dbReference type="EMBL" id="CAF3921429.1"/>
    </source>
</evidence>
<protein>
    <submittedName>
        <fullName evidence="2">Uncharacterized protein</fullName>
    </submittedName>
</protein>
<dbReference type="Proteomes" id="UP000682733">
    <property type="component" value="Unassembled WGS sequence"/>
</dbReference>
<organism evidence="2 6">
    <name type="scientific">Didymodactylos carnosus</name>
    <dbReference type="NCBI Taxonomy" id="1234261"/>
    <lineage>
        <taxon>Eukaryota</taxon>
        <taxon>Metazoa</taxon>
        <taxon>Spiralia</taxon>
        <taxon>Gnathifera</taxon>
        <taxon>Rotifera</taxon>
        <taxon>Eurotatoria</taxon>
        <taxon>Bdelloidea</taxon>
        <taxon>Philodinida</taxon>
        <taxon>Philodinidae</taxon>
        <taxon>Didymodactylos</taxon>
    </lineage>
</organism>
<dbReference type="EMBL" id="CAJOBC010007104">
    <property type="protein sequence ID" value="CAF3921429.1"/>
    <property type="molecule type" value="Genomic_DNA"/>
</dbReference>
<gene>
    <name evidence="2" type="ORF">GPM918_LOCUS21529</name>
    <name evidence="3" type="ORF">OVA965_LOCUS30972</name>
    <name evidence="4" type="ORF">SRO942_LOCUS21526</name>
    <name evidence="5" type="ORF">TMI583_LOCUS31789</name>
</gene>
<comment type="caution">
    <text evidence="2">The sequence shown here is derived from an EMBL/GenBank/DDBJ whole genome shotgun (WGS) entry which is preliminary data.</text>
</comment>
<dbReference type="OrthoDB" id="9990168at2759"/>
<evidence type="ECO:0000313" key="2">
    <source>
        <dbReference type="EMBL" id="CAF1158008.1"/>
    </source>
</evidence>
<reference evidence="2" key="1">
    <citation type="submission" date="2021-02" db="EMBL/GenBank/DDBJ databases">
        <authorList>
            <person name="Nowell W R."/>
        </authorList>
    </citation>
    <scope>NUCLEOTIDE SEQUENCE</scope>
</reference>